<dbReference type="STRING" id="28116.Bovatus_01488"/>
<evidence type="ECO:0000313" key="6">
    <source>
        <dbReference type="EMBL" id="MDC2408844.1"/>
    </source>
</evidence>
<dbReference type="Proteomes" id="UP000283329">
    <property type="component" value="Unassembled WGS sequence"/>
</dbReference>
<evidence type="ECO:0000313" key="12">
    <source>
        <dbReference type="Proteomes" id="UP000283329"/>
    </source>
</evidence>
<dbReference type="GeneID" id="29451898"/>
<evidence type="ECO:0000313" key="15">
    <source>
        <dbReference type="Proteomes" id="UP000424805"/>
    </source>
</evidence>
<proteinExistence type="predicted"/>
<evidence type="ECO:0000313" key="4">
    <source>
        <dbReference type="EMBL" id="KAA4666633.1"/>
    </source>
</evidence>
<dbReference type="Proteomes" id="UP001219389">
    <property type="component" value="Unassembled WGS sequence"/>
</dbReference>
<dbReference type="EMBL" id="VWFC01000031">
    <property type="protein sequence ID" value="KAB1322556.1"/>
    <property type="molecule type" value="Genomic_DNA"/>
</dbReference>
<dbReference type="EMBL" id="VWFO01000002">
    <property type="protein sequence ID" value="KAA4666633.1"/>
    <property type="molecule type" value="Genomic_DNA"/>
</dbReference>
<dbReference type="Proteomes" id="UP001214017">
    <property type="component" value="Unassembled WGS sequence"/>
</dbReference>
<name>A0A139KW54_BACOV</name>
<organism evidence="9 11">
    <name type="scientific">Bacteroides ovatus</name>
    <dbReference type="NCBI Taxonomy" id="28116"/>
    <lineage>
        <taxon>Bacteria</taxon>
        <taxon>Pseudomonadati</taxon>
        <taxon>Bacteroidota</taxon>
        <taxon>Bacteroidia</taxon>
        <taxon>Bacteroidales</taxon>
        <taxon>Bacteroidaceae</taxon>
        <taxon>Bacteroides</taxon>
    </lineage>
</organism>
<dbReference type="Gene3D" id="3.40.50.1820">
    <property type="entry name" value="alpha/beta hydrolase"/>
    <property type="match status" value="1"/>
</dbReference>
<dbReference type="AlphaFoldDB" id="A0A139KW54"/>
<dbReference type="EMBL" id="VWFP01000014">
    <property type="protein sequence ID" value="KAA4625878.1"/>
    <property type="molecule type" value="Genomic_DNA"/>
</dbReference>
<evidence type="ECO:0000313" key="8">
    <source>
        <dbReference type="EMBL" id="QDM12198.1"/>
    </source>
</evidence>
<dbReference type="Proteomes" id="UP000435985">
    <property type="component" value="Unassembled WGS sequence"/>
</dbReference>
<dbReference type="KEGG" id="boa:Bovatus_01488"/>
<dbReference type="SUPFAM" id="SSF53474">
    <property type="entry name" value="alpha/beta-Hydrolases"/>
    <property type="match status" value="1"/>
</dbReference>
<evidence type="ECO:0000313" key="17">
    <source>
        <dbReference type="Proteomes" id="UP000460135"/>
    </source>
</evidence>
<dbReference type="EMBL" id="QRJR01000002">
    <property type="protein sequence ID" value="RHH52107.1"/>
    <property type="molecule type" value="Genomic_DNA"/>
</dbReference>
<accession>A0A139KW54</accession>
<evidence type="ECO:0000313" key="18">
    <source>
        <dbReference type="Proteomes" id="UP000478493"/>
    </source>
</evidence>
<reference evidence="14 15" key="4">
    <citation type="journal article" date="2019" name="Nat. Med.">
        <title>A library of human gut bacterial isolates paired with longitudinal multiomics data enables mechanistic microbiome research.</title>
        <authorList>
            <person name="Poyet M."/>
            <person name="Groussin M."/>
            <person name="Gibbons S.M."/>
            <person name="Avila-Pacheco J."/>
            <person name="Jiang X."/>
            <person name="Kearney S.M."/>
            <person name="Perrotta A.R."/>
            <person name="Berdy B."/>
            <person name="Zhao S."/>
            <person name="Lieberman T.D."/>
            <person name="Swanson P.K."/>
            <person name="Smith M."/>
            <person name="Roesemann S."/>
            <person name="Alexander J.E."/>
            <person name="Rich S.A."/>
            <person name="Livny J."/>
            <person name="Vlamakis H."/>
            <person name="Clish C."/>
            <person name="Bullock K."/>
            <person name="Deik A."/>
            <person name="Scott J."/>
            <person name="Pierce K.A."/>
            <person name="Xavier R.J."/>
            <person name="Alm E.J."/>
        </authorList>
    </citation>
    <scope>NUCLEOTIDE SEQUENCE [LARGE SCALE GENOMIC DNA]</scope>
    <source>
        <strain evidence="4 16">BIOML-A14</strain>
        <strain evidence="3 15">BIOML-A15</strain>
        <strain evidence="1 17">BIOML-A183</strain>
        <strain evidence="5 14">BIOML-A2</strain>
        <strain evidence="2 18">BIOML-A41</strain>
    </source>
</reference>
<dbReference type="EMBL" id="QRVZ01000001">
    <property type="protein sequence ID" value="RGS88308.1"/>
    <property type="molecule type" value="Genomic_DNA"/>
</dbReference>
<dbReference type="EMBL" id="VWGP01000010">
    <property type="protein sequence ID" value="KAA4535148.1"/>
    <property type="molecule type" value="Genomic_DNA"/>
</dbReference>
<reference evidence="11 12" key="3">
    <citation type="submission" date="2018-08" db="EMBL/GenBank/DDBJ databases">
        <title>A genome reference for cultivated species of the human gut microbiota.</title>
        <authorList>
            <person name="Zou Y."/>
            <person name="Xue W."/>
            <person name="Luo G."/>
        </authorList>
    </citation>
    <scope>NUCLEOTIDE SEQUENCE [LARGE SCALE GENOMIC DNA]</scope>
    <source>
        <strain evidence="9 11">AF20-9LB</strain>
        <strain evidence="10 12">AM17-48</strain>
    </source>
</reference>
<evidence type="ECO:0000313" key="14">
    <source>
        <dbReference type="Proteomes" id="UP000375690"/>
    </source>
</evidence>
<evidence type="ECO:0000313" key="10">
    <source>
        <dbReference type="EMBL" id="RHH52107.1"/>
    </source>
</evidence>
<evidence type="ECO:0000313" key="7">
    <source>
        <dbReference type="EMBL" id="MDC2745221.1"/>
    </source>
</evidence>
<evidence type="ECO:0000313" key="2">
    <source>
        <dbReference type="EMBL" id="KAA4535148.1"/>
    </source>
</evidence>
<dbReference type="Pfam" id="PF04301">
    <property type="entry name" value="BioG"/>
    <property type="match status" value="1"/>
</dbReference>
<dbReference type="EMBL" id="CP041395">
    <property type="protein sequence ID" value="QDM12198.1"/>
    <property type="molecule type" value="Genomic_DNA"/>
</dbReference>
<dbReference type="Proteomes" id="UP000424805">
    <property type="component" value="Unassembled WGS sequence"/>
</dbReference>
<dbReference type="EMBL" id="VWLX01000038">
    <property type="protein sequence ID" value="KAA3796995.1"/>
    <property type="molecule type" value="Genomic_DNA"/>
</dbReference>
<evidence type="ECO:0000313" key="13">
    <source>
        <dbReference type="Proteomes" id="UP000318823"/>
    </source>
</evidence>
<reference evidence="8" key="5">
    <citation type="submission" date="2019-07" db="EMBL/GenBank/DDBJ databases">
        <authorList>
            <person name="Ross B.D."/>
            <person name="Verster A.J."/>
            <person name="Radey M.C."/>
            <person name="Schmidtke D.T."/>
            <person name="Pope C.E."/>
            <person name="Hoffman L.R."/>
            <person name="Hajjar A."/>
            <person name="Peterson S.B."/>
            <person name="Borenstein E."/>
            <person name="Mougous J.D."/>
        </authorList>
    </citation>
    <scope>NUCLEOTIDE SEQUENCE</scope>
    <source>
        <strain evidence="8">3725 D1 iv</strain>
    </source>
</reference>
<evidence type="ECO:0000313" key="5">
    <source>
        <dbReference type="EMBL" id="KAB1322556.1"/>
    </source>
</evidence>
<reference evidence="6" key="6">
    <citation type="submission" date="2022-10" db="EMBL/GenBank/DDBJ databases">
        <title>Human gut microbiome strain richness.</title>
        <authorList>
            <person name="Chen-Liaw A."/>
        </authorList>
    </citation>
    <scope>NUCLEOTIDE SEQUENCE</scope>
    <source>
        <strain evidence="7">BSD2780120875st1_E1_BSD2780120875_150330</strain>
        <strain evidence="6">F7_m1001271B151109d0_201107</strain>
    </source>
</reference>
<dbReference type="EMBL" id="JAQNWR010000008">
    <property type="protein sequence ID" value="MDC2408844.1"/>
    <property type="molecule type" value="Genomic_DNA"/>
</dbReference>
<evidence type="ECO:0000313" key="3">
    <source>
        <dbReference type="EMBL" id="KAA4625878.1"/>
    </source>
</evidence>
<evidence type="ECO:0000313" key="1">
    <source>
        <dbReference type="EMBL" id="KAA3796995.1"/>
    </source>
</evidence>
<dbReference type="Proteomes" id="UP000375690">
    <property type="component" value="Unassembled WGS sequence"/>
</dbReference>
<evidence type="ECO:0000313" key="9">
    <source>
        <dbReference type="EMBL" id="RGS88308.1"/>
    </source>
</evidence>
<evidence type="ECO:0000313" key="11">
    <source>
        <dbReference type="Proteomes" id="UP000266492"/>
    </source>
</evidence>
<dbReference type="ESTHER" id="bacov-a7lst3">
    <property type="family name" value="BioG_Pimeloyl-ACP-methyl-esterase"/>
</dbReference>
<dbReference type="RefSeq" id="WP_004297134.1">
    <property type="nucleotide sequence ID" value="NZ_BAABYJ010000001.1"/>
</dbReference>
<dbReference type="Proteomes" id="UP000460135">
    <property type="component" value="Unassembled WGS sequence"/>
</dbReference>
<dbReference type="InterPro" id="IPR007398">
    <property type="entry name" value="BioG"/>
</dbReference>
<dbReference type="Proteomes" id="UP000318823">
    <property type="component" value="Chromosome"/>
</dbReference>
<dbReference type="InterPro" id="IPR029058">
    <property type="entry name" value="AB_hydrolase_fold"/>
</dbReference>
<sequence length="220" mass="25578">MKQHFIIKNNQKHLLLFFAGWGMDETPFLTIHPTDKDWMICYDYRSLAFDTDLLETYSQITLIAWSMGVWAASQIMKQYPHLPVSQSIAINGTLYPIHETKGIAHSIFDGTLQGLNEQTLQKFQRRMCGSIADYKTFQTISPQRPMEELKEELAAIQQQYLSLPPSDFKWQKAIIGKGDRIFLPDNQYLAWENQVDSLEQVEAAHYQQELFNTILMQPEN</sequence>
<reference evidence="13" key="1">
    <citation type="journal article" date="2018" name="J. Anim. Genet.">
        <title>Acquired interbacterial defense systems protect against interspecies antagonism in the human gut microbiome.</title>
        <authorList>
            <person name="Ross B.D."/>
            <person name="Verster A.J."/>
            <person name="Radey M.C."/>
            <person name="Schmidtke D.T."/>
            <person name="Pope C.E."/>
            <person name="Hoffman L.R."/>
            <person name="Hajjar A."/>
            <person name="Peterson S.B."/>
            <person name="Borenstein E."/>
            <person name="Mougous J."/>
        </authorList>
    </citation>
    <scope>NUCLEOTIDE SEQUENCE [LARGE SCALE GENOMIC DNA]</scope>
    <source>
        <strain evidence="13">3725 D1 iv</strain>
    </source>
</reference>
<dbReference type="EMBL" id="JAQNZF010000049">
    <property type="protein sequence ID" value="MDC2745221.1"/>
    <property type="molecule type" value="Genomic_DNA"/>
</dbReference>
<dbReference type="Proteomes" id="UP000478493">
    <property type="component" value="Unassembled WGS sequence"/>
</dbReference>
<evidence type="ECO:0000313" key="16">
    <source>
        <dbReference type="Proteomes" id="UP000435985"/>
    </source>
</evidence>
<gene>
    <name evidence="10" type="ORF">DW206_03080</name>
    <name evidence="9" type="ORF">DWX70_01970</name>
    <name evidence="8" type="ORF">DYI28_27765</name>
    <name evidence="5" type="ORF">F3B53_20480</name>
    <name evidence="2" type="ORF">F3B85_14885</name>
    <name evidence="3" type="ORF">F3B90_14935</name>
    <name evidence="4" type="ORF">F3B98_02600</name>
    <name evidence="1" type="ORF">F3F51_28445</name>
    <name evidence="6" type="ORF">PO240_13275</name>
    <name evidence="7" type="ORF">PO382_23765</name>
</gene>
<dbReference type="Proteomes" id="UP000266492">
    <property type="component" value="Unassembled WGS sequence"/>
</dbReference>
<reference evidence="8" key="2">
    <citation type="journal article" date="2018" name="Nature">
        <title>Human gut bacteria contain acquired interbacterial defence systems.</title>
        <authorList>
            <person name="Ross B.D."/>
            <person name="Verster A.J."/>
            <person name="Radey M.C."/>
            <person name="Schmidtke D.T."/>
            <person name="Pope C.E."/>
            <person name="Hoffman L.R."/>
            <person name="Hajjar A."/>
            <person name="Peterson S.B."/>
            <person name="Borenstein E."/>
            <person name="Mougous J."/>
        </authorList>
    </citation>
    <scope>NUCLEOTIDE SEQUENCE</scope>
    <source>
        <strain evidence="8">3725 D1 iv</strain>
    </source>
</reference>
<protein>
    <submittedName>
        <fullName evidence="9">DUF452 family protein</fullName>
    </submittedName>
</protein>